<evidence type="ECO:0000313" key="1">
    <source>
        <dbReference type="EMBL" id="KAH7933366.1"/>
    </source>
</evidence>
<gene>
    <name evidence="1" type="ORF">HPB49_012002</name>
</gene>
<sequence>MPGRDDGNIKRNYMAALESRSEQPQPKKPANTAKPPKTDAKGKENSGAIKLAPRKQTWMAPVKDQAVVADNKQLAAGAATDHKSAVASDAGYKRPSRDSDEESIDKKFSSTGSVSPGDIRYPRQQRKEVNYMECVEGPDEEYLFCDDCKMDYPGDCPVHGPLMQVKDTPIRENGRVILVDGRPLDRSNWMRYVNCAPEQSQQNLAAFVRQGAVYYRTCKVVNAAEELLVWYGDDFARQLGLIGNAGAQDQAAEVEVAAPREVFSCEECGDQFTVKQLLDHHRRRKHTQRPQGKHQCAHCPYSSNRRDHVTKHETIHTGERPFVCHVCDRGFNRRWSFSRHLLVHTGERPHACSECGKRFARRGAAKRHEQVVHGRHCPLRCPHCGKGCGNISDLRRHVRARHNDEYDDDR</sequence>
<keyword evidence="2" id="KW-1185">Reference proteome</keyword>
<accession>A0ACB8C3G1</accession>
<proteinExistence type="predicted"/>
<dbReference type="EMBL" id="CM023478">
    <property type="protein sequence ID" value="KAH7933366.1"/>
    <property type="molecule type" value="Genomic_DNA"/>
</dbReference>
<protein>
    <submittedName>
        <fullName evidence="1">Uncharacterized protein</fullName>
    </submittedName>
</protein>
<reference evidence="1" key="1">
    <citation type="submission" date="2020-05" db="EMBL/GenBank/DDBJ databases">
        <title>Large-scale comparative analyses of tick genomes elucidate their genetic diversity and vector capacities.</title>
        <authorList>
            <person name="Jia N."/>
            <person name="Wang J."/>
            <person name="Shi W."/>
            <person name="Du L."/>
            <person name="Sun Y."/>
            <person name="Zhan W."/>
            <person name="Jiang J."/>
            <person name="Wang Q."/>
            <person name="Zhang B."/>
            <person name="Ji P."/>
            <person name="Sakyi L.B."/>
            <person name="Cui X."/>
            <person name="Yuan T."/>
            <person name="Jiang B."/>
            <person name="Yang W."/>
            <person name="Lam T.T.-Y."/>
            <person name="Chang Q."/>
            <person name="Ding S."/>
            <person name="Wang X."/>
            <person name="Zhu J."/>
            <person name="Ruan X."/>
            <person name="Zhao L."/>
            <person name="Wei J."/>
            <person name="Que T."/>
            <person name="Du C."/>
            <person name="Cheng J."/>
            <person name="Dai P."/>
            <person name="Han X."/>
            <person name="Huang E."/>
            <person name="Gao Y."/>
            <person name="Liu J."/>
            <person name="Shao H."/>
            <person name="Ye R."/>
            <person name="Li L."/>
            <person name="Wei W."/>
            <person name="Wang X."/>
            <person name="Wang C."/>
            <person name="Yang T."/>
            <person name="Huo Q."/>
            <person name="Li W."/>
            <person name="Guo W."/>
            <person name="Chen H."/>
            <person name="Zhou L."/>
            <person name="Ni X."/>
            <person name="Tian J."/>
            <person name="Zhou Y."/>
            <person name="Sheng Y."/>
            <person name="Liu T."/>
            <person name="Pan Y."/>
            <person name="Xia L."/>
            <person name="Li J."/>
            <person name="Zhao F."/>
            <person name="Cao W."/>
        </authorList>
    </citation>
    <scope>NUCLEOTIDE SEQUENCE</scope>
    <source>
        <strain evidence="1">Dsil-2018</strain>
    </source>
</reference>
<dbReference type="Proteomes" id="UP000821865">
    <property type="component" value="Chromosome 9"/>
</dbReference>
<comment type="caution">
    <text evidence="1">The sequence shown here is derived from an EMBL/GenBank/DDBJ whole genome shotgun (WGS) entry which is preliminary data.</text>
</comment>
<evidence type="ECO:0000313" key="2">
    <source>
        <dbReference type="Proteomes" id="UP000821865"/>
    </source>
</evidence>
<name>A0ACB8C3G1_DERSI</name>
<organism evidence="1 2">
    <name type="scientific">Dermacentor silvarum</name>
    <name type="common">Tick</name>
    <dbReference type="NCBI Taxonomy" id="543639"/>
    <lineage>
        <taxon>Eukaryota</taxon>
        <taxon>Metazoa</taxon>
        <taxon>Ecdysozoa</taxon>
        <taxon>Arthropoda</taxon>
        <taxon>Chelicerata</taxon>
        <taxon>Arachnida</taxon>
        <taxon>Acari</taxon>
        <taxon>Parasitiformes</taxon>
        <taxon>Ixodida</taxon>
        <taxon>Ixodoidea</taxon>
        <taxon>Ixodidae</taxon>
        <taxon>Rhipicephalinae</taxon>
        <taxon>Dermacentor</taxon>
    </lineage>
</organism>